<proteinExistence type="predicted"/>
<accession>A0ABR1CER8</accession>
<evidence type="ECO:0000256" key="2">
    <source>
        <dbReference type="SAM" id="MobiDB-lite"/>
    </source>
</evidence>
<gene>
    <name evidence="4" type="primary">Necator_chrII.g6540</name>
    <name evidence="4" type="ORF">RB195_018747</name>
</gene>
<evidence type="ECO:0000259" key="3">
    <source>
        <dbReference type="PROSITE" id="PS50157"/>
    </source>
</evidence>
<dbReference type="EMBL" id="JAVFWL010000002">
    <property type="protein sequence ID" value="KAK6735701.1"/>
    <property type="molecule type" value="Genomic_DNA"/>
</dbReference>
<dbReference type="PROSITE" id="PS00028">
    <property type="entry name" value="ZINC_FINGER_C2H2_1"/>
    <property type="match status" value="1"/>
</dbReference>
<comment type="caution">
    <text evidence="4">The sequence shown here is derived from an EMBL/GenBank/DDBJ whole genome shotgun (WGS) entry which is preliminary data.</text>
</comment>
<name>A0ABR1CER8_NECAM</name>
<keyword evidence="1" id="KW-0862">Zinc</keyword>
<keyword evidence="1" id="KW-0863">Zinc-finger</keyword>
<evidence type="ECO:0000313" key="5">
    <source>
        <dbReference type="Proteomes" id="UP001303046"/>
    </source>
</evidence>
<dbReference type="InterPro" id="IPR013087">
    <property type="entry name" value="Znf_C2H2_type"/>
</dbReference>
<evidence type="ECO:0000256" key="1">
    <source>
        <dbReference type="PROSITE-ProRule" id="PRU00042"/>
    </source>
</evidence>
<feature type="region of interest" description="Disordered" evidence="2">
    <location>
        <begin position="1"/>
        <end position="22"/>
    </location>
</feature>
<organism evidence="4 5">
    <name type="scientific">Necator americanus</name>
    <name type="common">Human hookworm</name>
    <dbReference type="NCBI Taxonomy" id="51031"/>
    <lineage>
        <taxon>Eukaryota</taxon>
        <taxon>Metazoa</taxon>
        <taxon>Ecdysozoa</taxon>
        <taxon>Nematoda</taxon>
        <taxon>Chromadorea</taxon>
        <taxon>Rhabditida</taxon>
        <taxon>Rhabditina</taxon>
        <taxon>Rhabditomorpha</taxon>
        <taxon>Strongyloidea</taxon>
        <taxon>Ancylostomatidae</taxon>
        <taxon>Bunostominae</taxon>
        <taxon>Necator</taxon>
    </lineage>
</organism>
<keyword evidence="5" id="KW-1185">Reference proteome</keyword>
<keyword evidence="1" id="KW-0479">Metal-binding</keyword>
<sequence>MRKSLIVRTAEEHSSNTVHSGNIGRMFTEDAATTSRASGADSCISYSVQCPGCDQTFYSNSDLAKHCEERHKDGCSENE</sequence>
<dbReference type="Proteomes" id="UP001303046">
    <property type="component" value="Unassembled WGS sequence"/>
</dbReference>
<evidence type="ECO:0000313" key="4">
    <source>
        <dbReference type="EMBL" id="KAK6735701.1"/>
    </source>
</evidence>
<dbReference type="PROSITE" id="PS50157">
    <property type="entry name" value="ZINC_FINGER_C2H2_2"/>
    <property type="match status" value="1"/>
</dbReference>
<reference evidence="4 5" key="1">
    <citation type="submission" date="2023-08" db="EMBL/GenBank/DDBJ databases">
        <title>A Necator americanus chromosomal reference genome.</title>
        <authorList>
            <person name="Ilik V."/>
            <person name="Petrzelkova K.J."/>
            <person name="Pardy F."/>
            <person name="Fuh T."/>
            <person name="Niatou-Singa F.S."/>
            <person name="Gouil Q."/>
            <person name="Baker L."/>
            <person name="Ritchie M.E."/>
            <person name="Jex A.R."/>
            <person name="Gazzola D."/>
            <person name="Li H."/>
            <person name="Toshio Fujiwara R."/>
            <person name="Zhan B."/>
            <person name="Aroian R.V."/>
            <person name="Pafco B."/>
            <person name="Schwarz E.M."/>
        </authorList>
    </citation>
    <scope>NUCLEOTIDE SEQUENCE [LARGE SCALE GENOMIC DNA]</scope>
    <source>
        <strain evidence="4 5">Aroian</strain>
        <tissue evidence="4">Whole animal</tissue>
    </source>
</reference>
<protein>
    <recommendedName>
        <fullName evidence="3">C2H2-type domain-containing protein</fullName>
    </recommendedName>
</protein>
<feature type="domain" description="C2H2-type" evidence="3">
    <location>
        <begin position="48"/>
        <end position="71"/>
    </location>
</feature>